<evidence type="ECO:0000256" key="20">
    <source>
        <dbReference type="SAM" id="Phobius"/>
    </source>
</evidence>
<evidence type="ECO:0000313" key="24">
    <source>
        <dbReference type="EMBL" id="KAK1797960.1"/>
    </source>
</evidence>
<dbReference type="InterPro" id="IPR057282">
    <property type="entry name" value="RETREG1-3-like_RHD"/>
</dbReference>
<keyword evidence="10" id="KW-0072">Autophagy</keyword>
<feature type="region of interest" description="Disordered" evidence="19">
    <location>
        <begin position="390"/>
        <end position="424"/>
    </location>
</feature>
<feature type="region of interest" description="Disordered" evidence="19">
    <location>
        <begin position="444"/>
        <end position="519"/>
    </location>
</feature>
<dbReference type="GO" id="GO:0005634">
    <property type="term" value="C:nucleus"/>
    <property type="evidence" value="ECO:0007669"/>
    <property type="project" value="UniProtKB-SubCell"/>
</dbReference>
<dbReference type="Pfam" id="PF18517">
    <property type="entry name" value="LZ3wCH"/>
    <property type="match status" value="1"/>
</dbReference>
<keyword evidence="25" id="KW-1185">Reference proteome</keyword>
<dbReference type="GO" id="GO:0061709">
    <property type="term" value="P:reticulophagy"/>
    <property type="evidence" value="ECO:0007669"/>
    <property type="project" value="InterPro"/>
</dbReference>
<keyword evidence="13" id="KW-0233">DNA recombination</keyword>
<keyword evidence="7 20" id="KW-0812">Transmembrane</keyword>
<dbReference type="FunFam" id="1.10.10.10:FF:000394">
    <property type="entry name" value="Homologous-pairing protein 2 homolog"/>
    <property type="match status" value="1"/>
</dbReference>
<dbReference type="EMBL" id="JAROKS010000012">
    <property type="protein sequence ID" value="KAK1797960.1"/>
    <property type="molecule type" value="Genomic_DNA"/>
</dbReference>
<dbReference type="InterPro" id="IPR010776">
    <property type="entry name" value="Hop2_WH_dom"/>
</dbReference>
<evidence type="ECO:0000256" key="1">
    <source>
        <dbReference type="ARBA" id="ARBA00004123"/>
    </source>
</evidence>
<feature type="transmembrane region" description="Helical" evidence="20">
    <location>
        <begin position="137"/>
        <end position="155"/>
    </location>
</feature>
<keyword evidence="11 18" id="KW-0175">Coiled coil</keyword>
<keyword evidence="12 20" id="KW-0472">Membrane</keyword>
<evidence type="ECO:0000256" key="17">
    <source>
        <dbReference type="ARBA" id="ARBA00078996"/>
    </source>
</evidence>
<evidence type="ECO:0000256" key="14">
    <source>
        <dbReference type="ARBA" id="ARBA00023242"/>
    </source>
</evidence>
<name>A0AAD8ZI65_9TELE</name>
<comment type="caution">
    <text evidence="24">The sequence shown here is derived from an EMBL/GenBank/DDBJ whole genome shotgun (WGS) entry which is preliminary data.</text>
</comment>
<evidence type="ECO:0000256" key="6">
    <source>
        <dbReference type="ARBA" id="ARBA00022553"/>
    </source>
</evidence>
<evidence type="ECO:0000256" key="4">
    <source>
        <dbReference type="ARBA" id="ARBA00007922"/>
    </source>
</evidence>
<feature type="compositionally biased region" description="Polar residues" evidence="19">
    <location>
        <begin position="264"/>
        <end position="280"/>
    </location>
</feature>
<dbReference type="Pfam" id="PF07106">
    <property type="entry name" value="WHD_TBPIP"/>
    <property type="match status" value="1"/>
</dbReference>
<feature type="domain" description="Homologous-pairing protein 2 winged helix" evidence="21">
    <location>
        <begin position="554"/>
        <end position="613"/>
    </location>
</feature>
<accession>A0AAD8ZI65</accession>
<organism evidence="24 25">
    <name type="scientific">Electrophorus voltai</name>
    <dbReference type="NCBI Taxonomy" id="2609070"/>
    <lineage>
        <taxon>Eukaryota</taxon>
        <taxon>Metazoa</taxon>
        <taxon>Chordata</taxon>
        <taxon>Craniata</taxon>
        <taxon>Vertebrata</taxon>
        <taxon>Euteleostomi</taxon>
        <taxon>Actinopterygii</taxon>
        <taxon>Neopterygii</taxon>
        <taxon>Teleostei</taxon>
        <taxon>Ostariophysi</taxon>
        <taxon>Gymnotiformes</taxon>
        <taxon>Gymnotoidei</taxon>
        <taxon>Gymnotidae</taxon>
        <taxon>Electrophorus</taxon>
    </lineage>
</organism>
<reference evidence="24" key="1">
    <citation type="submission" date="2023-03" db="EMBL/GenBank/DDBJ databases">
        <title>Electrophorus voltai genome.</title>
        <authorList>
            <person name="Bian C."/>
        </authorList>
    </citation>
    <scope>NUCLEOTIDE SEQUENCE</scope>
    <source>
        <strain evidence="24">CB-2022</strain>
        <tissue evidence="24">Muscle</tissue>
    </source>
</reference>
<dbReference type="Gene3D" id="1.10.10.10">
    <property type="entry name" value="Winged helix-like DNA-binding domain superfamily/Winged helix DNA-binding domain"/>
    <property type="match status" value="1"/>
</dbReference>
<evidence type="ECO:0000256" key="15">
    <source>
        <dbReference type="ARBA" id="ARBA00023254"/>
    </source>
</evidence>
<gene>
    <name evidence="24" type="ORF">P4O66_000724</name>
</gene>
<feature type="transmembrane region" description="Helical" evidence="20">
    <location>
        <begin position="55"/>
        <end position="72"/>
    </location>
</feature>
<keyword evidence="6" id="KW-0597">Phosphoprotein</keyword>
<dbReference type="GO" id="GO:0006310">
    <property type="term" value="P:DNA recombination"/>
    <property type="evidence" value="ECO:0007669"/>
    <property type="project" value="UniProtKB-KW"/>
</dbReference>
<comment type="similarity">
    <text evidence="3">Belongs to the RETREG family.</text>
</comment>
<dbReference type="InterPro" id="IPR036388">
    <property type="entry name" value="WH-like_DNA-bd_sf"/>
</dbReference>
<evidence type="ECO:0000313" key="25">
    <source>
        <dbReference type="Proteomes" id="UP001239994"/>
    </source>
</evidence>
<evidence type="ECO:0000256" key="12">
    <source>
        <dbReference type="ARBA" id="ARBA00023136"/>
    </source>
</evidence>
<dbReference type="GO" id="GO:0005789">
    <property type="term" value="C:endoplasmic reticulum membrane"/>
    <property type="evidence" value="ECO:0007669"/>
    <property type="project" value="UniProtKB-SubCell"/>
</dbReference>
<dbReference type="InterPro" id="IPR040661">
    <property type="entry name" value="LZ3wCH"/>
</dbReference>
<evidence type="ECO:0000256" key="5">
    <source>
        <dbReference type="ARBA" id="ARBA00016093"/>
    </source>
</evidence>
<protein>
    <recommendedName>
        <fullName evidence="5">Homologous-pairing protein 2 homolog</fullName>
    </recommendedName>
    <alternativeName>
        <fullName evidence="16">PSMC3-interacting protein</fullName>
    </alternativeName>
    <alternativeName>
        <fullName evidence="17">Proteasome 26S ATPase subunit 3-interacting protein</fullName>
    </alternativeName>
</protein>
<feature type="compositionally biased region" description="Polar residues" evidence="19">
    <location>
        <begin position="463"/>
        <end position="472"/>
    </location>
</feature>
<feature type="coiled-coil region" evidence="18">
    <location>
        <begin position="663"/>
        <end position="690"/>
    </location>
</feature>
<evidence type="ECO:0000259" key="23">
    <source>
        <dbReference type="Pfam" id="PF24456"/>
    </source>
</evidence>
<keyword evidence="9 20" id="KW-1133">Transmembrane helix</keyword>
<dbReference type="Proteomes" id="UP001239994">
    <property type="component" value="Unassembled WGS sequence"/>
</dbReference>
<dbReference type="PANTHER" id="PTHR28659">
    <property type="entry name" value="RETICULON-LIKE PROTEIN"/>
    <property type="match status" value="1"/>
</dbReference>
<evidence type="ECO:0000256" key="16">
    <source>
        <dbReference type="ARBA" id="ARBA00077080"/>
    </source>
</evidence>
<evidence type="ECO:0000256" key="18">
    <source>
        <dbReference type="SAM" id="Coils"/>
    </source>
</evidence>
<sequence length="757" mass="82596">MAPTRAAGDEPAGEPSCGACSGDVVAVKRALLHRLGPHERLLTYAQAVLVWERPLHSLLAFSLLNAAFWFFALSSFRVLFLMASSLALAVCADTWWNAIWPRIKVKRLDDGETESWGLVQPGILSVPELCLHMAEMWVMFCMLMCSVFFLLAMVGRYIPGLLLSYVAVLSVLLCPLAAYHRLWQRVCVRLEPALQWLDFSVKGYMMSKPIDNQFLRRPIRGGATDDASDSEEELAAFCPVFDEAAVAKELALTDSEHSDAEVSYTENGTFNLSRGQTPVTEGSEDLDRHSDPEESFAQDLPDFPSINPDATLMEDDDDPSLGIPSLGAAGLPGPRGATTSAMLDLDTQLDSDQEELDHDLSLDTLNVTSDLTSDLAGILASNMIQAAISGAFPPRPAPGSRRQGLPRGPGAPRGSCRKQSSSELDTDLDLDAEDFEMLDQSELNQMDPLGGAGGRGAAPGGQDRNQGSSFFSNLLGKPHHGGTKPDIPAQTLCAPQSSPDPGHASKRQHPQHSPAERCCPGPDYPGVIVAGAAMVQAHAGVGPAPHCSVGVGADIILAYLNEKNRPYSAQDVFGNLQKEHGFGKTAVVKALEYLAQEGKIKEKVYGKQKIYFADQSQFPDVSDSDLRDMDSRIADLSGQVQSASHSCRQLDAELKELLSSLTTAEMMSKIQELKAECDRYRERLLKIKSAANHVTPEEREKVYKQRSLYVKEWKKRKRLATDMMGAVLEGYPKSKKQFLEEVGVETDEDHKVTVPNI</sequence>
<keyword evidence="8" id="KW-0256">Endoplasmic reticulum</keyword>
<proteinExistence type="inferred from homology"/>
<feature type="domain" description="RETREG1-3/ARL6IP-like N-terminal reticulon-homology" evidence="23">
    <location>
        <begin position="36"/>
        <end position="201"/>
    </location>
</feature>
<comment type="subcellular location">
    <subcellularLocation>
        <location evidence="2">Endoplasmic reticulum membrane</location>
        <topology evidence="2">Multi-pass membrane protein</topology>
    </subcellularLocation>
    <subcellularLocation>
        <location evidence="1">Nucleus</location>
    </subcellularLocation>
</comment>
<keyword evidence="15" id="KW-0469">Meiosis</keyword>
<evidence type="ECO:0000256" key="8">
    <source>
        <dbReference type="ARBA" id="ARBA00022824"/>
    </source>
</evidence>
<evidence type="ECO:0000256" key="2">
    <source>
        <dbReference type="ARBA" id="ARBA00004477"/>
    </source>
</evidence>
<evidence type="ECO:0000256" key="13">
    <source>
        <dbReference type="ARBA" id="ARBA00023172"/>
    </source>
</evidence>
<evidence type="ECO:0000256" key="19">
    <source>
        <dbReference type="SAM" id="MobiDB-lite"/>
    </source>
</evidence>
<dbReference type="Pfam" id="PF24456">
    <property type="entry name" value="RHD_RETREG1-3"/>
    <property type="match status" value="1"/>
</dbReference>
<feature type="transmembrane region" description="Helical" evidence="20">
    <location>
        <begin position="161"/>
        <end position="179"/>
    </location>
</feature>
<feature type="compositionally biased region" description="Gly residues" evidence="19">
    <location>
        <begin position="450"/>
        <end position="459"/>
    </location>
</feature>
<comment type="similarity">
    <text evidence="4">Belongs to the HOP2 family.</text>
</comment>
<evidence type="ECO:0000256" key="3">
    <source>
        <dbReference type="ARBA" id="ARBA00006299"/>
    </source>
</evidence>
<dbReference type="GO" id="GO:0051321">
    <property type="term" value="P:meiotic cell cycle"/>
    <property type="evidence" value="ECO:0007669"/>
    <property type="project" value="UniProtKB-KW"/>
</dbReference>
<feature type="compositionally biased region" description="Low complexity" evidence="19">
    <location>
        <begin position="321"/>
        <end position="337"/>
    </location>
</feature>
<evidence type="ECO:0000256" key="9">
    <source>
        <dbReference type="ARBA" id="ARBA00022989"/>
    </source>
</evidence>
<evidence type="ECO:0000256" key="11">
    <source>
        <dbReference type="ARBA" id="ARBA00023054"/>
    </source>
</evidence>
<keyword evidence="14" id="KW-0539">Nucleus</keyword>
<feature type="domain" description="Leucine zipper with capping helix" evidence="22">
    <location>
        <begin position="694"/>
        <end position="750"/>
    </location>
</feature>
<evidence type="ECO:0000256" key="10">
    <source>
        <dbReference type="ARBA" id="ARBA00023006"/>
    </source>
</evidence>
<feature type="region of interest" description="Disordered" evidence="19">
    <location>
        <begin position="256"/>
        <end position="339"/>
    </location>
</feature>
<evidence type="ECO:0000259" key="22">
    <source>
        <dbReference type="Pfam" id="PF18517"/>
    </source>
</evidence>
<evidence type="ECO:0000259" key="21">
    <source>
        <dbReference type="Pfam" id="PF07106"/>
    </source>
</evidence>
<dbReference type="AlphaFoldDB" id="A0AAD8ZI65"/>
<dbReference type="PANTHER" id="PTHR28659:SF1">
    <property type="entry name" value="RETICULOPHAGY REGULATOR 3"/>
    <property type="match status" value="1"/>
</dbReference>
<evidence type="ECO:0000256" key="7">
    <source>
        <dbReference type="ARBA" id="ARBA00022692"/>
    </source>
</evidence>
<dbReference type="InterPro" id="IPR043384">
    <property type="entry name" value="RETREG1/3"/>
</dbReference>